<dbReference type="AlphaFoldDB" id="A0A7J5YLA9"/>
<proteinExistence type="predicted"/>
<organism evidence="1 2">
    <name type="scientific">Dissostichus mawsoni</name>
    <name type="common">Antarctic cod</name>
    <dbReference type="NCBI Taxonomy" id="36200"/>
    <lineage>
        <taxon>Eukaryota</taxon>
        <taxon>Metazoa</taxon>
        <taxon>Chordata</taxon>
        <taxon>Craniata</taxon>
        <taxon>Vertebrata</taxon>
        <taxon>Euteleostomi</taxon>
        <taxon>Actinopterygii</taxon>
        <taxon>Neopterygii</taxon>
        <taxon>Teleostei</taxon>
        <taxon>Neoteleostei</taxon>
        <taxon>Acanthomorphata</taxon>
        <taxon>Eupercaria</taxon>
        <taxon>Perciformes</taxon>
        <taxon>Notothenioidei</taxon>
        <taxon>Nototheniidae</taxon>
        <taxon>Dissostichus</taxon>
    </lineage>
</organism>
<sequence length="279" mass="31808">MLRGYDRYSEVNKIFELPFLFASQSHLEKSQNKQCRLFGRFVRQATKQKKNIGSFVMAQRYKEILGRLSKTMGTKWVMAVAVLSRETYKSKRRWHPCYGNIKPEPDTEEKYCHLHDDVKTESNPEDVAHFVPGEPTGALGYTLMTALPDSERHKTEPENENVQYYILAAPQGSVTHPNTALFIPVETEESQEYSMVIIGHGNESTLIKEEEDNERITCSTHWTLPLLTLLFPSPFLGRRSQCVGHYSRGEGETRQTENKLGNSSSSLACLLLSWLKSGT</sequence>
<reference evidence="1 2" key="1">
    <citation type="submission" date="2020-03" db="EMBL/GenBank/DDBJ databases">
        <title>Dissostichus mawsoni Genome sequencing and assembly.</title>
        <authorList>
            <person name="Park H."/>
        </authorList>
    </citation>
    <scope>NUCLEOTIDE SEQUENCE [LARGE SCALE GENOMIC DNA]</scope>
    <source>
        <strain evidence="1">DM0001</strain>
        <tissue evidence="1">Muscle</tissue>
    </source>
</reference>
<keyword evidence="2" id="KW-1185">Reference proteome</keyword>
<evidence type="ECO:0000313" key="1">
    <source>
        <dbReference type="EMBL" id="KAF3849771.1"/>
    </source>
</evidence>
<dbReference type="Proteomes" id="UP000518266">
    <property type="component" value="Unassembled WGS sequence"/>
</dbReference>
<evidence type="ECO:0000313" key="2">
    <source>
        <dbReference type="Proteomes" id="UP000518266"/>
    </source>
</evidence>
<dbReference type="EMBL" id="JAAKFY010000011">
    <property type="protein sequence ID" value="KAF3849771.1"/>
    <property type="molecule type" value="Genomic_DNA"/>
</dbReference>
<gene>
    <name evidence="1" type="ORF">F7725_019490</name>
</gene>
<protein>
    <submittedName>
        <fullName evidence="1">Uncharacterized protein</fullName>
    </submittedName>
</protein>
<name>A0A7J5YLA9_DISMA</name>
<accession>A0A7J5YLA9</accession>
<comment type="caution">
    <text evidence="1">The sequence shown here is derived from an EMBL/GenBank/DDBJ whole genome shotgun (WGS) entry which is preliminary data.</text>
</comment>